<gene>
    <name evidence="1" type="ORF">J4G78_03600</name>
</gene>
<evidence type="ECO:0008006" key="3">
    <source>
        <dbReference type="Google" id="ProtNLM"/>
    </source>
</evidence>
<dbReference type="Proteomes" id="UP000663923">
    <property type="component" value="Chromosome"/>
</dbReference>
<reference evidence="1 2" key="1">
    <citation type="submission" date="2021-03" db="EMBL/GenBank/DDBJ databases">
        <title>Complete genome of Parasphingorhabdus_sp.JHSY0214.</title>
        <authorList>
            <person name="Yoo J.H."/>
            <person name="Bae J.W."/>
        </authorList>
    </citation>
    <scope>NUCLEOTIDE SEQUENCE [LARGE SCALE GENOMIC DNA]</scope>
    <source>
        <strain evidence="1 2">JHSY0214</strain>
    </source>
</reference>
<sequence>MKFAEQLQELIGDPKFPLEHYYLEKSYRAKGQLYAAFGEHEQALQAANKRVNLLINMPVYDMEFHLAFAQHDRTKYLLKLNRPEEARKKFDASFPLLFTHSGYKNGLPISNHSETIITDALLNGDDDFALGSVNRYLAAARNMGEGMQFGLIDHIDLKIYILAGRGQVEDVIALIDERNTENARNYSLCPNGERYFPYVLAPLHNNPKIAAKLEMMKCSAKSLANIDDAAANGIFSYDRKTLLLPPRRPRL</sequence>
<dbReference type="InterPro" id="IPR011990">
    <property type="entry name" value="TPR-like_helical_dom_sf"/>
</dbReference>
<evidence type="ECO:0000313" key="2">
    <source>
        <dbReference type="Proteomes" id="UP000663923"/>
    </source>
</evidence>
<dbReference type="EMBL" id="CP071794">
    <property type="protein sequence ID" value="QTD56679.1"/>
    <property type="molecule type" value="Genomic_DNA"/>
</dbReference>
<name>A0ABX7T520_9SPHN</name>
<dbReference type="SUPFAM" id="SSF48452">
    <property type="entry name" value="TPR-like"/>
    <property type="match status" value="1"/>
</dbReference>
<keyword evidence="2" id="KW-1185">Reference proteome</keyword>
<proteinExistence type="predicted"/>
<accession>A0ABX7T520</accession>
<protein>
    <recommendedName>
        <fullName evidence="3">Tetratricopeptide repeat protein</fullName>
    </recommendedName>
</protein>
<organism evidence="1 2">
    <name type="scientific">Parasphingorhabdus cellanae</name>
    <dbReference type="NCBI Taxonomy" id="2806553"/>
    <lineage>
        <taxon>Bacteria</taxon>
        <taxon>Pseudomonadati</taxon>
        <taxon>Pseudomonadota</taxon>
        <taxon>Alphaproteobacteria</taxon>
        <taxon>Sphingomonadales</taxon>
        <taxon>Sphingomonadaceae</taxon>
        <taxon>Parasphingorhabdus</taxon>
    </lineage>
</organism>
<evidence type="ECO:0000313" key="1">
    <source>
        <dbReference type="EMBL" id="QTD56679.1"/>
    </source>
</evidence>
<dbReference type="RefSeq" id="WP_207988548.1">
    <property type="nucleotide sequence ID" value="NZ_CP071794.1"/>
</dbReference>